<comment type="pathway">
    <text evidence="5">Purine metabolism; AMP biosynthesis via salvage pathway; AMP from ADP: step 1/1.</text>
</comment>
<dbReference type="HAMAP" id="MF_00235">
    <property type="entry name" value="Adenylate_kinase_Adk"/>
    <property type="match status" value="1"/>
</dbReference>
<feature type="binding site" evidence="5">
    <location>
        <begin position="246"/>
        <end position="248"/>
    </location>
    <ligand>
        <name>AMP</name>
        <dbReference type="ChEBI" id="CHEBI:456215"/>
    </ligand>
</feature>
<dbReference type="CDD" id="cd01428">
    <property type="entry name" value="ADK"/>
    <property type="match status" value="1"/>
</dbReference>
<dbReference type="InterPro" id="IPR027417">
    <property type="entry name" value="P-loop_NTPase"/>
</dbReference>
<feature type="binding site" evidence="5">
    <location>
        <position position="334"/>
    </location>
    <ligand>
        <name>AMP</name>
        <dbReference type="ChEBI" id="CHEBI:456215"/>
    </ligand>
</feature>
<accession>A0ABM9PB01</accession>
<evidence type="ECO:0000259" key="6">
    <source>
        <dbReference type="Pfam" id="PF00156"/>
    </source>
</evidence>
<comment type="similarity">
    <text evidence="5">Belongs to the adenylate kinase family.</text>
</comment>
<feature type="binding site" evidence="5">
    <location>
        <position position="225"/>
    </location>
    <ligand>
        <name>AMP</name>
        <dbReference type="ChEBI" id="CHEBI:456215"/>
    </ligand>
</feature>
<reference evidence="7 8" key="1">
    <citation type="submission" date="2024-05" db="EMBL/GenBank/DDBJ databases">
        <authorList>
            <person name="Duchaud E."/>
        </authorList>
    </citation>
    <scope>NUCLEOTIDE SEQUENCE [LARGE SCALE GENOMIC DNA]</scope>
    <source>
        <strain evidence="7">Ena-SAMPLE-TAB-13-05-2024-13:56:06:370-140308</strain>
    </source>
</reference>
<feature type="binding site" evidence="5">
    <location>
        <begin position="274"/>
        <end position="277"/>
    </location>
    <ligand>
        <name>AMP</name>
        <dbReference type="ChEBI" id="CHEBI:456215"/>
    </ligand>
</feature>
<feature type="binding site" evidence="5">
    <location>
        <position position="281"/>
    </location>
    <ligand>
        <name>AMP</name>
        <dbReference type="ChEBI" id="CHEBI:456215"/>
    </ligand>
</feature>
<dbReference type="PANTHER" id="PTHR23359">
    <property type="entry name" value="NUCLEOTIDE KINASE"/>
    <property type="match status" value="1"/>
</dbReference>
<dbReference type="SUPFAM" id="SSF53271">
    <property type="entry name" value="PRTase-like"/>
    <property type="match status" value="1"/>
</dbReference>
<evidence type="ECO:0000256" key="2">
    <source>
        <dbReference type="ARBA" id="ARBA00022727"/>
    </source>
</evidence>
<comment type="caution">
    <text evidence="5">Lacks conserved residue(s) required for the propagation of feature annotation.</text>
</comment>
<evidence type="ECO:0000256" key="5">
    <source>
        <dbReference type="HAMAP-Rule" id="MF_00235"/>
    </source>
</evidence>
<dbReference type="EMBL" id="CAXJIO010000011">
    <property type="protein sequence ID" value="CAL2102736.1"/>
    <property type="molecule type" value="Genomic_DNA"/>
</dbReference>
<feature type="binding site" evidence="5">
    <location>
        <position position="220"/>
    </location>
    <ligand>
        <name>AMP</name>
        <dbReference type="ChEBI" id="CHEBI:456215"/>
    </ligand>
</feature>
<dbReference type="PRINTS" id="PR00094">
    <property type="entry name" value="ADENYLTKNASE"/>
</dbReference>
<feature type="domain" description="Phosphoribosyltransferase" evidence="6">
    <location>
        <begin position="23"/>
        <end position="170"/>
    </location>
</feature>
<dbReference type="Pfam" id="PF00156">
    <property type="entry name" value="Pribosyltran"/>
    <property type="match status" value="1"/>
</dbReference>
<dbReference type="Proteomes" id="UP001497527">
    <property type="component" value="Unassembled WGS sequence"/>
</dbReference>
<dbReference type="Gene3D" id="3.40.50.2020">
    <property type="match status" value="1"/>
</dbReference>
<gene>
    <name evidence="5" type="primary">adk</name>
    <name evidence="7" type="ORF">T190423A01A_20487</name>
</gene>
<comment type="subunit">
    <text evidence="5">Monomer.</text>
</comment>
<dbReference type="InterPro" id="IPR029057">
    <property type="entry name" value="PRTase-like"/>
</dbReference>
<organism evidence="7 8">
    <name type="scientific">Tenacibaculum polynesiense</name>
    <dbReference type="NCBI Taxonomy" id="3137857"/>
    <lineage>
        <taxon>Bacteria</taxon>
        <taxon>Pseudomonadati</taxon>
        <taxon>Bacteroidota</taxon>
        <taxon>Flavobacteriia</taxon>
        <taxon>Flavobacteriales</taxon>
        <taxon>Flavobacteriaceae</taxon>
        <taxon>Tenacibaculum</taxon>
    </lineage>
</organism>
<keyword evidence="1 5" id="KW-0808">Transferase</keyword>
<dbReference type="NCBIfam" id="NF011101">
    <property type="entry name" value="PRK14528.1"/>
    <property type="match status" value="1"/>
</dbReference>
<dbReference type="CDD" id="cd06223">
    <property type="entry name" value="PRTases_typeI"/>
    <property type="match status" value="1"/>
</dbReference>
<dbReference type="InterPro" id="IPR000850">
    <property type="entry name" value="Adenylat/UMP-CMP_kin"/>
</dbReference>
<feature type="region of interest" description="NMP" evidence="5">
    <location>
        <begin position="219"/>
        <end position="248"/>
    </location>
</feature>
<proteinExistence type="inferred from homology"/>
<evidence type="ECO:0000256" key="3">
    <source>
        <dbReference type="ARBA" id="ARBA00022741"/>
    </source>
</evidence>
<feature type="binding site" evidence="5">
    <location>
        <position position="322"/>
    </location>
    <ligand>
        <name>AMP</name>
        <dbReference type="ChEBI" id="CHEBI:456215"/>
    </ligand>
</feature>
<feature type="binding site" evidence="5">
    <location>
        <position position="362"/>
    </location>
    <ligand>
        <name>ATP</name>
        <dbReference type="ChEBI" id="CHEBI:30616"/>
    </ligand>
</feature>
<keyword evidence="3 5" id="KW-0547">Nucleotide-binding</keyword>
<comment type="caution">
    <text evidence="7">The sequence shown here is derived from an EMBL/GenBank/DDBJ whole genome shotgun (WGS) entry which is preliminary data.</text>
</comment>
<keyword evidence="2 5" id="KW-0545">Nucleotide biosynthesis</keyword>
<comment type="catalytic activity">
    <reaction evidence="5">
        <text>AMP + ATP = 2 ADP</text>
        <dbReference type="Rhea" id="RHEA:12973"/>
        <dbReference type="ChEBI" id="CHEBI:30616"/>
        <dbReference type="ChEBI" id="CHEBI:456215"/>
        <dbReference type="ChEBI" id="CHEBI:456216"/>
        <dbReference type="EC" id="2.7.4.3"/>
    </reaction>
</comment>
<feature type="binding site" evidence="5">
    <location>
        <begin position="199"/>
        <end position="204"/>
    </location>
    <ligand>
        <name>ATP</name>
        <dbReference type="ChEBI" id="CHEBI:30616"/>
    </ligand>
</feature>
<dbReference type="SUPFAM" id="SSF52540">
    <property type="entry name" value="P-loop containing nucleoside triphosphate hydrolases"/>
    <property type="match status" value="1"/>
</dbReference>
<name>A0ABM9PB01_9FLAO</name>
<feature type="binding site" evidence="5">
    <location>
        <position position="316"/>
    </location>
    <ligand>
        <name>ATP</name>
        <dbReference type="ChEBI" id="CHEBI:30616"/>
    </ligand>
</feature>
<sequence>MHFENQMKITKLHDLYFKEFLSESEISTIVKSLAQQVQNDLPKDEIPFFVGILNGCFVFAADFLREYKGACEMSFVKLASYEGTSSSDKVKKLIGINEDLAGRTVIILEDIIDTGTTLQEIYEIFKSQNVKELKIVSLFFKPDVYKKELNINYVGKSIEDKFIVGYGLDYDGYGRNLPAIYQLTSQPKMKNIVLFGPPGAGKGTQAEILKDKYNLVHISTGDVFRYNIKNETELGLLAKTYIDAGDLVPDEVTINMLKAEVNKNEGVAGFIFDGFPRTESQAAALDTFLAEKGERINGMVALEVPEDLLVARILERGKTSGRSDDTDEEKIRNRFNEYNTKTAILKDFYQAQNNYFGVDGVGSIEDITNRLSDVFDEL</sequence>
<dbReference type="Gene3D" id="3.40.50.300">
    <property type="entry name" value="P-loop containing nucleotide triphosphate hydrolases"/>
    <property type="match status" value="1"/>
</dbReference>
<dbReference type="PROSITE" id="PS00113">
    <property type="entry name" value="ADENYLATE_KINASE"/>
    <property type="match status" value="1"/>
</dbReference>
<dbReference type="NCBIfam" id="NF011100">
    <property type="entry name" value="PRK14527.1"/>
    <property type="match status" value="1"/>
</dbReference>
<evidence type="ECO:0000313" key="8">
    <source>
        <dbReference type="Proteomes" id="UP001497527"/>
    </source>
</evidence>
<dbReference type="EC" id="2.7.4.3" evidence="5"/>
<dbReference type="NCBIfam" id="NF001381">
    <property type="entry name" value="PRK00279.1-3"/>
    <property type="match status" value="1"/>
</dbReference>
<keyword evidence="4 5" id="KW-0418">Kinase</keyword>
<dbReference type="Pfam" id="PF00406">
    <property type="entry name" value="ADK"/>
    <property type="match status" value="1"/>
</dbReference>
<dbReference type="GO" id="GO:0004017">
    <property type="term" value="F:AMP kinase activity"/>
    <property type="evidence" value="ECO:0007669"/>
    <property type="project" value="UniProtKB-EC"/>
</dbReference>
<dbReference type="NCBIfam" id="NF011105">
    <property type="entry name" value="PRK14532.1"/>
    <property type="match status" value="1"/>
</dbReference>
<evidence type="ECO:0000313" key="7">
    <source>
        <dbReference type="EMBL" id="CAL2102736.1"/>
    </source>
</evidence>
<evidence type="ECO:0000256" key="1">
    <source>
        <dbReference type="ARBA" id="ARBA00022679"/>
    </source>
</evidence>
<dbReference type="InterPro" id="IPR000836">
    <property type="entry name" value="PRTase_dom"/>
</dbReference>
<protein>
    <recommendedName>
        <fullName evidence="5">Adenylate kinase</fullName>
        <shortName evidence="5">AK</shortName>
        <ecNumber evidence="5">2.7.4.3</ecNumber>
    </recommendedName>
    <alternativeName>
        <fullName evidence="5">ATP-AMP transphosphorylase</fullName>
    </alternativeName>
    <alternativeName>
        <fullName evidence="5">ATP:AMP phosphotransferase</fullName>
    </alternativeName>
    <alternativeName>
        <fullName evidence="5">Adenylate monophosphate kinase</fullName>
    </alternativeName>
</protein>
<keyword evidence="8" id="KW-1185">Reference proteome</keyword>
<comment type="function">
    <text evidence="5">Catalyzes the reversible transfer of the terminal phosphate group between ATP and AMP. Plays an important role in cellular energy homeostasis and in adenine nucleotide metabolism.</text>
</comment>
<keyword evidence="5" id="KW-0067">ATP-binding</keyword>
<comment type="subcellular location">
    <subcellularLocation>
        <location evidence="5">Cytoplasm</location>
    </subcellularLocation>
</comment>
<comment type="domain">
    <text evidence="5">Consists of three domains, a large central CORE domain and two small peripheral domains, NMPbind and LID, which undergo movements during catalysis. The LID domain closes over the site of phosphoryl transfer upon ATP binding. Assembling and dissambling the active center during each catalytic cycle provides an effective means to prevent ATP hydrolysis.</text>
</comment>
<evidence type="ECO:0000256" key="4">
    <source>
        <dbReference type="ARBA" id="ARBA00022777"/>
    </source>
</evidence>
<dbReference type="InterPro" id="IPR033690">
    <property type="entry name" value="Adenylat_kinase_CS"/>
</dbReference>
<keyword evidence="5" id="KW-0963">Cytoplasm</keyword>